<feature type="transmembrane region" description="Helical" evidence="1">
    <location>
        <begin position="314"/>
        <end position="333"/>
    </location>
</feature>
<accession>A0A2R5GSQ8</accession>
<proteinExistence type="predicted"/>
<feature type="chain" id="PRO_5015334142" evidence="2">
    <location>
        <begin position="18"/>
        <end position="343"/>
    </location>
</feature>
<dbReference type="InParanoid" id="A0A2R5GSQ8"/>
<evidence type="ECO:0000313" key="3">
    <source>
        <dbReference type="EMBL" id="GBG30914.1"/>
    </source>
</evidence>
<keyword evidence="2" id="KW-0732">Signal</keyword>
<feature type="transmembrane region" description="Helical" evidence="1">
    <location>
        <begin position="207"/>
        <end position="228"/>
    </location>
</feature>
<dbReference type="PANTHER" id="PTHR13146:SF1">
    <property type="entry name" value="SUGAR PHOSPHATE TRANSPORTER DOMAIN-CONTAINING PROTEIN"/>
    <property type="match status" value="1"/>
</dbReference>
<feature type="transmembrane region" description="Helical" evidence="1">
    <location>
        <begin position="142"/>
        <end position="161"/>
    </location>
</feature>
<keyword evidence="4" id="KW-1185">Reference proteome</keyword>
<evidence type="ECO:0000313" key="4">
    <source>
        <dbReference type="Proteomes" id="UP000241890"/>
    </source>
</evidence>
<feature type="transmembrane region" description="Helical" evidence="1">
    <location>
        <begin position="248"/>
        <end position="266"/>
    </location>
</feature>
<feature type="transmembrane region" description="Helical" evidence="1">
    <location>
        <begin position="117"/>
        <end position="135"/>
    </location>
</feature>
<dbReference type="EMBL" id="BEYU01000085">
    <property type="protein sequence ID" value="GBG30914.1"/>
    <property type="molecule type" value="Genomic_DNA"/>
</dbReference>
<dbReference type="AlphaFoldDB" id="A0A2R5GSQ8"/>
<feature type="signal peptide" evidence="2">
    <location>
        <begin position="1"/>
        <end position="17"/>
    </location>
</feature>
<dbReference type="PANTHER" id="PTHR13146">
    <property type="match status" value="1"/>
</dbReference>
<dbReference type="OrthoDB" id="29773at2759"/>
<evidence type="ECO:0000256" key="2">
    <source>
        <dbReference type="SAM" id="SignalP"/>
    </source>
</evidence>
<organism evidence="3 4">
    <name type="scientific">Hondaea fermentalgiana</name>
    <dbReference type="NCBI Taxonomy" id="2315210"/>
    <lineage>
        <taxon>Eukaryota</taxon>
        <taxon>Sar</taxon>
        <taxon>Stramenopiles</taxon>
        <taxon>Bigyra</taxon>
        <taxon>Labyrinthulomycetes</taxon>
        <taxon>Thraustochytrida</taxon>
        <taxon>Thraustochytriidae</taxon>
        <taxon>Hondaea</taxon>
    </lineage>
</organism>
<dbReference type="GO" id="GO:0016020">
    <property type="term" value="C:membrane"/>
    <property type="evidence" value="ECO:0007669"/>
    <property type="project" value="TreeGrafter"/>
</dbReference>
<protein>
    <submittedName>
        <fullName evidence="3">Uncharacterized protein</fullName>
    </submittedName>
</protein>
<keyword evidence="1" id="KW-1133">Transmembrane helix</keyword>
<dbReference type="Proteomes" id="UP000241890">
    <property type="component" value="Unassembled WGS sequence"/>
</dbReference>
<keyword evidence="1" id="KW-0812">Transmembrane</keyword>
<feature type="transmembrane region" description="Helical" evidence="1">
    <location>
        <begin position="278"/>
        <end position="302"/>
    </location>
</feature>
<gene>
    <name evidence="3" type="ORF">FCC1311_071352</name>
</gene>
<evidence type="ECO:0000256" key="1">
    <source>
        <dbReference type="SAM" id="Phobius"/>
    </source>
</evidence>
<name>A0A2R5GSQ8_9STRA</name>
<keyword evidence="1" id="KW-0472">Membrane</keyword>
<reference evidence="3 4" key="1">
    <citation type="submission" date="2017-12" db="EMBL/GenBank/DDBJ databases">
        <title>Sequencing, de novo assembly and annotation of complete genome of a new Thraustochytrid species, strain FCC1311.</title>
        <authorList>
            <person name="Sedici K."/>
            <person name="Godart F."/>
            <person name="Aiese Cigliano R."/>
            <person name="Sanseverino W."/>
            <person name="Barakat M."/>
            <person name="Ortet P."/>
            <person name="Marechal E."/>
            <person name="Cagnac O."/>
            <person name="Amato A."/>
        </authorList>
    </citation>
    <scope>NUCLEOTIDE SEQUENCE [LARGE SCALE GENOMIC DNA]</scope>
</reference>
<feature type="transmembrane region" description="Helical" evidence="1">
    <location>
        <begin position="173"/>
        <end position="195"/>
    </location>
</feature>
<comment type="caution">
    <text evidence="3">The sequence shown here is derived from an EMBL/GenBank/DDBJ whole genome shotgun (WGS) entry which is preliminary data.</text>
</comment>
<sequence>MSKLRVWMALYLVSGVAQPLLMDKVKYLGATSDWPPTLLPLLAHCIGMFAVRNVAQALVAFNVVDASLGKPSNVADDGKEGFRPLPRRQLAIATCIDVSSGMLTSSGLLLVGSGVYTVIYSSTTAWTAVLSWLLGQELLSGQWLGIAFVTLGLIMNGLGVLDAAGSASQAEAMHIFIGVVCVLVGTVLHAAAYVYNERVIKRSRVSPFELCSQVGGVETALILGYNLALTFVYDFNTLYVDAVADKGASYASVALAYSALVAVNSLHSLSFFAMLGQLGAVTTGVLKSLLAVSVFFFAAVLFCDKQATQCFSSFKAASMLVVLFGSAVFRMASEQAKELERAK</sequence>